<reference evidence="1" key="1">
    <citation type="submission" date="2021-06" db="EMBL/GenBank/DDBJ databases">
        <authorList>
            <person name="Kallberg Y."/>
            <person name="Tangrot J."/>
            <person name="Rosling A."/>
        </authorList>
    </citation>
    <scope>NUCLEOTIDE SEQUENCE</scope>
    <source>
        <strain evidence="1">FL966</strain>
    </source>
</reference>
<evidence type="ECO:0000313" key="2">
    <source>
        <dbReference type="Proteomes" id="UP000789759"/>
    </source>
</evidence>
<dbReference type="OrthoDB" id="2423353at2759"/>
<dbReference type="EMBL" id="CAJVQA010041838">
    <property type="protein sequence ID" value="CAG8814277.1"/>
    <property type="molecule type" value="Genomic_DNA"/>
</dbReference>
<evidence type="ECO:0000313" key="1">
    <source>
        <dbReference type="EMBL" id="CAG8814277.1"/>
    </source>
</evidence>
<gene>
    <name evidence="1" type="ORF">CPELLU_LOCUS19003</name>
</gene>
<protein>
    <submittedName>
        <fullName evidence="1">22519_t:CDS:1</fullName>
    </submittedName>
</protein>
<organism evidence="1 2">
    <name type="scientific">Cetraspora pellucida</name>
    <dbReference type="NCBI Taxonomy" id="1433469"/>
    <lineage>
        <taxon>Eukaryota</taxon>
        <taxon>Fungi</taxon>
        <taxon>Fungi incertae sedis</taxon>
        <taxon>Mucoromycota</taxon>
        <taxon>Glomeromycotina</taxon>
        <taxon>Glomeromycetes</taxon>
        <taxon>Diversisporales</taxon>
        <taxon>Gigasporaceae</taxon>
        <taxon>Cetraspora</taxon>
    </lineage>
</organism>
<proteinExistence type="predicted"/>
<sequence>DSYERKAHQVLDIYRAFKTDIANFNVKVAEVNANHQTVKELLEWNDKYDALVDQLEVTSVKFI</sequence>
<comment type="caution">
    <text evidence="1">The sequence shown here is derived from an EMBL/GenBank/DDBJ whole genome shotgun (WGS) entry which is preliminary data.</text>
</comment>
<feature type="non-terminal residue" evidence="1">
    <location>
        <position position="1"/>
    </location>
</feature>
<dbReference type="Proteomes" id="UP000789759">
    <property type="component" value="Unassembled WGS sequence"/>
</dbReference>
<name>A0A9N9P8A5_9GLOM</name>
<dbReference type="AlphaFoldDB" id="A0A9N9P8A5"/>
<feature type="non-terminal residue" evidence="1">
    <location>
        <position position="63"/>
    </location>
</feature>
<accession>A0A9N9P8A5</accession>
<keyword evidence="2" id="KW-1185">Reference proteome</keyword>